<name>A0A7H9AN85_9FLAO</name>
<reference evidence="1 2" key="1">
    <citation type="journal article" date="2006" name="Int. J. Syst. Evol. Microbiol.">
        <title>Costertonia aggregata gen. nov., sp. nov., a mesophilic marine bacterium of the family Flavobacteriaceae, isolated from a mature biofilm.</title>
        <authorList>
            <person name="Kwon K.K."/>
            <person name="Lee Y.K."/>
            <person name="Lee H.K."/>
        </authorList>
    </citation>
    <scope>NUCLEOTIDE SEQUENCE [LARGE SCALE GENOMIC DNA]</scope>
    <source>
        <strain evidence="1 2">KCCM 42265</strain>
    </source>
</reference>
<accession>A0A7H9AN85</accession>
<protein>
    <submittedName>
        <fullName evidence="1">Uncharacterized protein</fullName>
    </submittedName>
</protein>
<evidence type="ECO:0000313" key="1">
    <source>
        <dbReference type="EMBL" id="QLG44906.1"/>
    </source>
</evidence>
<sequence length="117" mass="13862">MKDYLNPGEEFFIALNREFEFLRIDYGYQGNQFTLNSRDERIVSYYNHVIKRKITIVEQISDGGNLYMFIEIKSVLGLWKKKYLKDYTGRDIQINSLAHLTRIIKSNTSIMNDIIGR</sequence>
<dbReference type="Proteomes" id="UP000509302">
    <property type="component" value="Chromosome"/>
</dbReference>
<dbReference type="RefSeq" id="WP_179241196.1">
    <property type="nucleotide sequence ID" value="NZ_CP058595.1"/>
</dbReference>
<evidence type="ECO:0000313" key="2">
    <source>
        <dbReference type="Proteomes" id="UP000509302"/>
    </source>
</evidence>
<organism evidence="1 2">
    <name type="scientific">Costertonia aggregata</name>
    <dbReference type="NCBI Taxonomy" id="343403"/>
    <lineage>
        <taxon>Bacteria</taxon>
        <taxon>Pseudomonadati</taxon>
        <taxon>Bacteroidota</taxon>
        <taxon>Flavobacteriia</taxon>
        <taxon>Flavobacteriales</taxon>
        <taxon>Flavobacteriaceae</taxon>
        <taxon>Costertonia</taxon>
    </lineage>
</organism>
<gene>
    <name evidence="1" type="ORF">HYG79_05910</name>
</gene>
<proteinExistence type="predicted"/>
<dbReference type="AlphaFoldDB" id="A0A7H9AN85"/>
<dbReference type="KEGG" id="cagg:HYG79_05910"/>
<dbReference type="EMBL" id="CP058595">
    <property type="protein sequence ID" value="QLG44906.1"/>
    <property type="molecule type" value="Genomic_DNA"/>
</dbReference>
<keyword evidence="2" id="KW-1185">Reference proteome</keyword>